<dbReference type="InterPro" id="IPR029068">
    <property type="entry name" value="Glyas_Bleomycin-R_OHBP_Dase"/>
</dbReference>
<dbReference type="PANTHER" id="PTHR43619">
    <property type="entry name" value="S-ADENOSYL-L-METHIONINE-DEPENDENT METHYLTRANSFERASE YKTD-RELATED"/>
    <property type="match status" value="1"/>
</dbReference>
<dbReference type="GO" id="GO:0032259">
    <property type="term" value="P:methylation"/>
    <property type="evidence" value="ECO:0007669"/>
    <property type="project" value="UniProtKB-KW"/>
</dbReference>
<accession>A0A285IKW9</accession>
<dbReference type="AlphaFoldDB" id="A0A285IKW9"/>
<comment type="similarity">
    <text evidence="2">Belongs to the UPF0677 family.</text>
</comment>
<proteinExistence type="inferred from homology"/>
<keyword evidence="4 7" id="KW-0808">Transferase</keyword>
<dbReference type="CDD" id="cd06587">
    <property type="entry name" value="VOC"/>
    <property type="match status" value="1"/>
</dbReference>
<dbReference type="Pfam" id="PF04072">
    <property type="entry name" value="LCM"/>
    <property type="match status" value="1"/>
</dbReference>
<evidence type="ECO:0000259" key="6">
    <source>
        <dbReference type="PROSITE" id="PS51819"/>
    </source>
</evidence>
<dbReference type="Gene3D" id="3.40.50.150">
    <property type="entry name" value="Vaccinia Virus protein VP39"/>
    <property type="match status" value="1"/>
</dbReference>
<dbReference type="OrthoDB" id="9806164at2"/>
<dbReference type="EMBL" id="OBDY01000008">
    <property type="protein sequence ID" value="SNY47631.1"/>
    <property type="molecule type" value="Genomic_DNA"/>
</dbReference>
<dbReference type="GO" id="GO:0008168">
    <property type="term" value="F:methyltransferase activity"/>
    <property type="evidence" value="ECO:0007669"/>
    <property type="project" value="UniProtKB-KW"/>
</dbReference>
<dbReference type="SUPFAM" id="SSF53335">
    <property type="entry name" value="S-adenosyl-L-methionine-dependent methyltransferases"/>
    <property type="match status" value="1"/>
</dbReference>
<evidence type="ECO:0000256" key="5">
    <source>
        <dbReference type="ARBA" id="ARBA00022691"/>
    </source>
</evidence>
<dbReference type="Proteomes" id="UP000219612">
    <property type="component" value="Unassembled WGS sequence"/>
</dbReference>
<keyword evidence="5" id="KW-0949">S-adenosyl-L-methionine</keyword>
<dbReference type="InterPro" id="IPR011610">
    <property type="entry name" value="SAM_mthyl_Trfase_ML2640-like"/>
</dbReference>
<reference evidence="8" key="1">
    <citation type="submission" date="2017-09" db="EMBL/GenBank/DDBJ databases">
        <authorList>
            <person name="Varghese N."/>
            <person name="Submissions S."/>
        </authorList>
    </citation>
    <scope>NUCLEOTIDE SEQUENCE [LARGE SCALE GENOMIC DNA]</scope>
    <source>
        <strain evidence="8">CGMCC 4.6857</strain>
    </source>
</reference>
<comment type="function">
    <text evidence="1">Exhibits S-adenosyl-L-methionine-dependent methyltransferase activity.</text>
</comment>
<dbReference type="InterPro" id="IPR037523">
    <property type="entry name" value="VOC_core"/>
</dbReference>
<dbReference type="NCBIfam" id="TIGR00027">
    <property type="entry name" value="mthyl_TIGR00027"/>
    <property type="match status" value="1"/>
</dbReference>
<protein>
    <submittedName>
        <fullName evidence="7">Methyltransferase, TIGR00027 family</fullName>
    </submittedName>
</protein>
<evidence type="ECO:0000313" key="7">
    <source>
        <dbReference type="EMBL" id="SNY47631.1"/>
    </source>
</evidence>
<organism evidence="7 8">
    <name type="scientific">Paractinoplanes atraurantiacus</name>
    <dbReference type="NCBI Taxonomy" id="1036182"/>
    <lineage>
        <taxon>Bacteria</taxon>
        <taxon>Bacillati</taxon>
        <taxon>Actinomycetota</taxon>
        <taxon>Actinomycetes</taxon>
        <taxon>Micromonosporales</taxon>
        <taxon>Micromonosporaceae</taxon>
        <taxon>Paractinoplanes</taxon>
    </lineage>
</organism>
<dbReference type="InterPro" id="IPR029063">
    <property type="entry name" value="SAM-dependent_MTases_sf"/>
</dbReference>
<evidence type="ECO:0000256" key="4">
    <source>
        <dbReference type="ARBA" id="ARBA00022679"/>
    </source>
</evidence>
<evidence type="ECO:0000256" key="3">
    <source>
        <dbReference type="ARBA" id="ARBA00022603"/>
    </source>
</evidence>
<feature type="domain" description="VOC" evidence="6">
    <location>
        <begin position="304"/>
        <end position="426"/>
    </location>
</feature>
<evidence type="ECO:0000256" key="1">
    <source>
        <dbReference type="ARBA" id="ARBA00003907"/>
    </source>
</evidence>
<keyword evidence="3 7" id="KW-0489">Methyltransferase</keyword>
<dbReference type="InterPro" id="IPR007213">
    <property type="entry name" value="Ppm1/Ppm2/Tcmp"/>
</dbReference>
<keyword evidence="8" id="KW-1185">Reference proteome</keyword>
<dbReference type="PROSITE" id="PS51819">
    <property type="entry name" value="VOC"/>
    <property type="match status" value="1"/>
</dbReference>
<dbReference type="SUPFAM" id="SSF54593">
    <property type="entry name" value="Glyoxalase/Bleomycin resistance protein/Dihydroxybiphenyl dioxygenase"/>
    <property type="match status" value="1"/>
</dbReference>
<sequence length="459" mass="49431">MSSDVGWTALLTAYSRAQETRRAGSRLVEDPYAAEFIAAYTGEVLDPAGALPDLGPAGDRGSSLLWKIFEFYIPQRTPFFDQAILRAQGICRQIVLLGAGLDTRAFRLELGPETTVFEVDRPTVFAFKDRVLNRLGATSTCSRVEVAADLAAEGLGAALTAAGFDPTRPAVFVAEGLLMYLTDSAADALLSQVSALAAPGSVLLGEHYSRRFTDADASWDLLDDTDRITWRQLTSSWAYGLVGQEPAAVLTRHGWTPGEVTDLAGLGRGAGRAVPPAFGAQGAGKVWLYEGIRTGDSDVPALKGIHHLKIPVEDLDRSLAFYERAFGARRIPEADHVRPGGTLFAYIVRIDGLGTLLELRRHPDRARSHSGFDPITLLVDDRTALAQWAGHLDRAGLAHSPVLTAVRAWVMVVPDPDGTRIRLYTSETHGPELAPDTASPWLDDAADLEPVVESSPACP</sequence>
<dbReference type="InterPro" id="IPR004360">
    <property type="entry name" value="Glyas_Fos-R_dOase_dom"/>
</dbReference>
<dbReference type="Gene3D" id="3.10.180.10">
    <property type="entry name" value="2,3-Dihydroxybiphenyl 1,2-Dioxygenase, domain 1"/>
    <property type="match status" value="1"/>
</dbReference>
<evidence type="ECO:0000313" key="8">
    <source>
        <dbReference type="Proteomes" id="UP000219612"/>
    </source>
</evidence>
<dbReference type="PANTHER" id="PTHR43619:SF2">
    <property type="entry name" value="S-ADENOSYL-L-METHIONINE-DEPENDENT METHYLTRANSFERASES SUPERFAMILY PROTEIN"/>
    <property type="match status" value="1"/>
</dbReference>
<dbReference type="RefSeq" id="WP_097321711.1">
    <property type="nucleotide sequence ID" value="NZ_OBDY01000008.1"/>
</dbReference>
<evidence type="ECO:0000256" key="2">
    <source>
        <dbReference type="ARBA" id="ARBA00008138"/>
    </source>
</evidence>
<name>A0A285IKW9_9ACTN</name>
<dbReference type="Pfam" id="PF00903">
    <property type="entry name" value="Glyoxalase"/>
    <property type="match status" value="1"/>
</dbReference>
<gene>
    <name evidence="7" type="ORF">SAMN05421748_108177</name>
</gene>